<dbReference type="PROSITE" id="PS51257">
    <property type="entry name" value="PROKAR_LIPOPROTEIN"/>
    <property type="match status" value="1"/>
</dbReference>
<evidence type="ECO:0000313" key="4">
    <source>
        <dbReference type="Proteomes" id="UP001339167"/>
    </source>
</evidence>
<dbReference type="RefSeq" id="WP_330089081.1">
    <property type="nucleotide sequence ID" value="NZ_JAUGZK010000016.1"/>
</dbReference>
<feature type="chain" id="PRO_5046827141" evidence="2">
    <location>
        <begin position="24"/>
        <end position="154"/>
    </location>
</feature>
<dbReference type="SUPFAM" id="SSF48452">
    <property type="entry name" value="TPR-like"/>
    <property type="match status" value="1"/>
</dbReference>
<protein>
    <submittedName>
        <fullName evidence="3">Tetratricopeptide repeat protein</fullName>
    </submittedName>
</protein>
<organism evidence="3 4">
    <name type="scientific">Alkalimonas mucilaginosa</name>
    <dbReference type="NCBI Taxonomy" id="3057676"/>
    <lineage>
        <taxon>Bacteria</taxon>
        <taxon>Pseudomonadati</taxon>
        <taxon>Pseudomonadota</taxon>
        <taxon>Gammaproteobacteria</taxon>
        <taxon>Alkalimonas</taxon>
    </lineage>
</organism>
<accession>A0ABU7JJB3</accession>
<evidence type="ECO:0000313" key="3">
    <source>
        <dbReference type="EMBL" id="MEE2025770.1"/>
    </source>
</evidence>
<sequence length="154" mass="17306">MVHLSRMCTLVALLVALAGCASAPEPQGNSEILNLQAEAEYAYQLALLDQAETLYLEILRSIPNYAPAWFRLGNIYSRTGRLDAAILAFERCVELEPENQKALYNMALVRLKQSHQIISLARRQNGVDPQVQRQIDGLYQALLRLQQHTPTDSN</sequence>
<dbReference type="Pfam" id="PF13181">
    <property type="entry name" value="TPR_8"/>
    <property type="match status" value="1"/>
</dbReference>
<evidence type="ECO:0000256" key="2">
    <source>
        <dbReference type="SAM" id="SignalP"/>
    </source>
</evidence>
<dbReference type="EMBL" id="JAUGZK010000016">
    <property type="protein sequence ID" value="MEE2025770.1"/>
    <property type="molecule type" value="Genomic_DNA"/>
</dbReference>
<name>A0ABU7JJB3_9GAMM</name>
<keyword evidence="1" id="KW-0802">TPR repeat</keyword>
<gene>
    <name evidence="3" type="ORF">QWF21_16145</name>
</gene>
<keyword evidence="4" id="KW-1185">Reference proteome</keyword>
<dbReference type="InterPro" id="IPR011990">
    <property type="entry name" value="TPR-like_helical_dom_sf"/>
</dbReference>
<dbReference type="Proteomes" id="UP001339167">
    <property type="component" value="Unassembled WGS sequence"/>
</dbReference>
<dbReference type="SMART" id="SM00028">
    <property type="entry name" value="TPR"/>
    <property type="match status" value="1"/>
</dbReference>
<dbReference type="InterPro" id="IPR019734">
    <property type="entry name" value="TPR_rpt"/>
</dbReference>
<feature type="repeat" description="TPR" evidence="1">
    <location>
        <begin position="66"/>
        <end position="99"/>
    </location>
</feature>
<comment type="caution">
    <text evidence="3">The sequence shown here is derived from an EMBL/GenBank/DDBJ whole genome shotgun (WGS) entry which is preliminary data.</text>
</comment>
<keyword evidence="2" id="KW-0732">Signal</keyword>
<feature type="signal peptide" evidence="2">
    <location>
        <begin position="1"/>
        <end position="23"/>
    </location>
</feature>
<dbReference type="PROSITE" id="PS50005">
    <property type="entry name" value="TPR"/>
    <property type="match status" value="1"/>
</dbReference>
<dbReference type="PROSITE" id="PS50293">
    <property type="entry name" value="TPR_REGION"/>
    <property type="match status" value="1"/>
</dbReference>
<reference evidence="3 4" key="1">
    <citation type="submission" date="2023-06" db="EMBL/GenBank/DDBJ databases">
        <title>Alkalimonas sp., MEB004 an alkaliphilic bacterium isolated from Lonar Lake, India.</title>
        <authorList>
            <person name="Joshi A."/>
            <person name="Thite S."/>
        </authorList>
    </citation>
    <scope>NUCLEOTIDE SEQUENCE [LARGE SCALE GENOMIC DNA]</scope>
    <source>
        <strain evidence="3 4">MEB004</strain>
    </source>
</reference>
<proteinExistence type="predicted"/>
<dbReference type="Gene3D" id="1.25.40.10">
    <property type="entry name" value="Tetratricopeptide repeat domain"/>
    <property type="match status" value="1"/>
</dbReference>
<evidence type="ECO:0000256" key="1">
    <source>
        <dbReference type="PROSITE-ProRule" id="PRU00339"/>
    </source>
</evidence>